<feature type="domain" description="CHHC U11-48K-type" evidence="4">
    <location>
        <begin position="104"/>
        <end position="131"/>
    </location>
</feature>
<sequence length="224" mass="26029">TLGAWVKDCECLFCYGKWDFPYSLVPWLYSSFRGRVEIIQLFCKIFHILFQHKSIKHPCLNMLRRVGEEVDILTCPYNLSHQILRCRFQVHLVRCRKSHPDAKKVVCPFNVTHRVNEQELDWHVSTCSNRQSFEVFKSSDSHASGSSMCTSFNDNGTEANSTWQTANTSFELETSQNWDDLPSVPSYDPKAYAEKSNVLRQPVGMKPSERVAFRNAERKRLQNL</sequence>
<evidence type="ECO:0000256" key="1">
    <source>
        <dbReference type="ARBA" id="ARBA00022723"/>
    </source>
</evidence>
<dbReference type="AlphaFoldDB" id="A0A0K8VGK8"/>
<dbReference type="InterPro" id="IPR022776">
    <property type="entry name" value="TRM13/UPF0224_CHHC_Znf_dom"/>
</dbReference>
<dbReference type="GO" id="GO:0008270">
    <property type="term" value="F:zinc ion binding"/>
    <property type="evidence" value="ECO:0007669"/>
    <property type="project" value="UniProtKB-KW"/>
</dbReference>
<keyword evidence="2" id="KW-0863">Zinc-finger</keyword>
<keyword evidence="1" id="KW-0479">Metal-binding</keyword>
<keyword evidence="3" id="KW-0862">Zinc</keyword>
<dbReference type="PANTHER" id="PTHR21402:SF5">
    <property type="entry name" value="GAMETOCYTE SPECIFIC FACTOR 1"/>
    <property type="match status" value="1"/>
</dbReference>
<evidence type="ECO:0000259" key="4">
    <source>
        <dbReference type="PROSITE" id="PS51800"/>
    </source>
</evidence>
<proteinExistence type="predicted"/>
<gene>
    <name evidence="5" type="primary">GTSF1_1</name>
    <name evidence="5" type="ORF">c0_g1_i1</name>
</gene>
<dbReference type="Pfam" id="PF05253">
    <property type="entry name" value="zf-U11-48K"/>
    <property type="match status" value="2"/>
</dbReference>
<dbReference type="InterPro" id="IPR036236">
    <property type="entry name" value="Znf_C2H2_sf"/>
</dbReference>
<protein>
    <submittedName>
        <fullName evidence="5">Gametocyte-specific factor 1</fullName>
    </submittedName>
</protein>
<evidence type="ECO:0000256" key="3">
    <source>
        <dbReference type="ARBA" id="ARBA00022833"/>
    </source>
</evidence>
<dbReference type="InterPro" id="IPR051591">
    <property type="entry name" value="UPF0224_FAM112_RNA_Proc"/>
</dbReference>
<organism evidence="5">
    <name type="scientific">Bactrocera latifrons</name>
    <name type="common">Malaysian fruit fly</name>
    <name type="synonym">Chaetodacus latifrons</name>
    <dbReference type="NCBI Taxonomy" id="174628"/>
    <lineage>
        <taxon>Eukaryota</taxon>
        <taxon>Metazoa</taxon>
        <taxon>Ecdysozoa</taxon>
        <taxon>Arthropoda</taxon>
        <taxon>Hexapoda</taxon>
        <taxon>Insecta</taxon>
        <taxon>Pterygota</taxon>
        <taxon>Neoptera</taxon>
        <taxon>Endopterygota</taxon>
        <taxon>Diptera</taxon>
        <taxon>Brachycera</taxon>
        <taxon>Muscomorpha</taxon>
        <taxon>Tephritoidea</taxon>
        <taxon>Tephritidae</taxon>
        <taxon>Bactrocera</taxon>
        <taxon>Bactrocera</taxon>
    </lineage>
</organism>
<evidence type="ECO:0000256" key="2">
    <source>
        <dbReference type="ARBA" id="ARBA00022771"/>
    </source>
</evidence>
<feature type="non-terminal residue" evidence="5">
    <location>
        <position position="1"/>
    </location>
</feature>
<dbReference type="PANTHER" id="PTHR21402">
    <property type="entry name" value="GAMETOCYTE SPECIFIC FACTOR 1-RELATED"/>
    <property type="match status" value="1"/>
</dbReference>
<name>A0A0K8VGK8_BACLA</name>
<reference evidence="5" key="1">
    <citation type="submission" date="2015-06" db="EMBL/GenBank/DDBJ databases">
        <authorList>
            <person name="Hoefler B.C."/>
            <person name="Straight P.D."/>
        </authorList>
    </citation>
    <scope>NUCLEOTIDE SEQUENCE</scope>
</reference>
<feature type="domain" description="CHHC U11-48K-type" evidence="4">
    <location>
        <begin position="72"/>
        <end position="99"/>
    </location>
</feature>
<dbReference type="OrthoDB" id="10069248at2759"/>
<dbReference type="SUPFAM" id="SSF57667">
    <property type="entry name" value="beta-beta-alpha zinc fingers"/>
    <property type="match status" value="1"/>
</dbReference>
<dbReference type="EMBL" id="GDHF01014322">
    <property type="protein sequence ID" value="JAI37992.1"/>
    <property type="molecule type" value="Transcribed_RNA"/>
</dbReference>
<accession>A0A0K8VGK8</accession>
<evidence type="ECO:0000313" key="5">
    <source>
        <dbReference type="EMBL" id="JAI37992.1"/>
    </source>
</evidence>
<dbReference type="PROSITE" id="PS51800">
    <property type="entry name" value="ZF_CHHC_U11_48K"/>
    <property type="match status" value="2"/>
</dbReference>